<dbReference type="STRING" id="288004.AL038_16875"/>
<organism evidence="9 10">
    <name type="scientific">Beggiatoa leptomitoformis</name>
    <dbReference type="NCBI Taxonomy" id="288004"/>
    <lineage>
        <taxon>Bacteria</taxon>
        <taxon>Pseudomonadati</taxon>
        <taxon>Pseudomonadota</taxon>
        <taxon>Gammaproteobacteria</taxon>
        <taxon>Thiotrichales</taxon>
        <taxon>Thiotrichaceae</taxon>
        <taxon>Beggiatoa</taxon>
    </lineage>
</organism>
<comment type="similarity">
    <text evidence="7">Belongs to the binding-protein-dependent transport system permease family.</text>
</comment>
<dbReference type="Pfam" id="PF00528">
    <property type="entry name" value="BPD_transp_1"/>
    <property type="match status" value="1"/>
</dbReference>
<dbReference type="SUPFAM" id="SSF161098">
    <property type="entry name" value="MetI-like"/>
    <property type="match status" value="1"/>
</dbReference>
<comment type="subcellular location">
    <subcellularLocation>
        <location evidence="1 7">Cell membrane</location>
        <topology evidence="1 7">Multi-pass membrane protein</topology>
    </subcellularLocation>
</comment>
<dbReference type="GO" id="GO:0055085">
    <property type="term" value="P:transmembrane transport"/>
    <property type="evidence" value="ECO:0007669"/>
    <property type="project" value="InterPro"/>
</dbReference>
<feature type="transmembrane region" description="Helical" evidence="7">
    <location>
        <begin position="267"/>
        <end position="294"/>
    </location>
</feature>
<name>A0A2N9YDI3_9GAMM</name>
<dbReference type="GO" id="GO:0005886">
    <property type="term" value="C:plasma membrane"/>
    <property type="evidence" value="ECO:0007669"/>
    <property type="project" value="UniProtKB-SubCell"/>
</dbReference>
<evidence type="ECO:0000256" key="4">
    <source>
        <dbReference type="ARBA" id="ARBA00022692"/>
    </source>
</evidence>
<feature type="transmembrane region" description="Helical" evidence="7">
    <location>
        <begin position="314"/>
        <end position="333"/>
    </location>
</feature>
<evidence type="ECO:0000256" key="6">
    <source>
        <dbReference type="ARBA" id="ARBA00023136"/>
    </source>
</evidence>
<reference evidence="10" key="1">
    <citation type="submission" date="2016-12" db="EMBL/GenBank/DDBJ databases">
        <title>Complete Genome Sequence of Beggiatoa leptomitiformis D-401.</title>
        <authorList>
            <person name="Fomenkov A."/>
            <person name="Vincze T."/>
            <person name="Grabovich M."/>
            <person name="Anton B.P."/>
            <person name="Dubinina G."/>
            <person name="Orlova M."/>
            <person name="Belousova E."/>
            <person name="Roberts R.J."/>
        </authorList>
    </citation>
    <scope>NUCLEOTIDE SEQUENCE [LARGE SCALE GENOMIC DNA]</scope>
    <source>
        <strain evidence="10">D-401</strain>
    </source>
</reference>
<dbReference type="InterPro" id="IPR000515">
    <property type="entry name" value="MetI-like"/>
</dbReference>
<evidence type="ECO:0000256" key="3">
    <source>
        <dbReference type="ARBA" id="ARBA00022475"/>
    </source>
</evidence>
<dbReference type="RefSeq" id="WP_062154812.1">
    <property type="nucleotide sequence ID" value="NZ_CP012373.2"/>
</dbReference>
<feature type="transmembrane region" description="Helical" evidence="7">
    <location>
        <begin position="12"/>
        <end position="31"/>
    </location>
</feature>
<feature type="domain" description="ABC transmembrane type-1" evidence="8">
    <location>
        <begin position="118"/>
        <end position="333"/>
    </location>
</feature>
<evidence type="ECO:0000256" key="2">
    <source>
        <dbReference type="ARBA" id="ARBA00022448"/>
    </source>
</evidence>
<feature type="transmembrane region" description="Helical" evidence="7">
    <location>
        <begin position="124"/>
        <end position="145"/>
    </location>
</feature>
<dbReference type="Proteomes" id="UP000234271">
    <property type="component" value="Chromosome"/>
</dbReference>
<dbReference type="EMBL" id="CP018889">
    <property type="protein sequence ID" value="AUI68540.1"/>
    <property type="molecule type" value="Genomic_DNA"/>
</dbReference>
<accession>A0A2N9YDI3</accession>
<evidence type="ECO:0000313" key="9">
    <source>
        <dbReference type="EMBL" id="AUI68540.1"/>
    </source>
</evidence>
<dbReference type="KEGG" id="blep:AL038_16875"/>
<dbReference type="CDD" id="cd06261">
    <property type="entry name" value="TM_PBP2"/>
    <property type="match status" value="1"/>
</dbReference>
<dbReference type="Gene3D" id="1.10.3720.10">
    <property type="entry name" value="MetI-like"/>
    <property type="match status" value="1"/>
</dbReference>
<evidence type="ECO:0000256" key="1">
    <source>
        <dbReference type="ARBA" id="ARBA00004651"/>
    </source>
</evidence>
<keyword evidence="3" id="KW-1003">Cell membrane</keyword>
<sequence>MLTRYIFSRLLLMIPTLFGVMLVAFIITQFVPGGPVEQLISELKGQNKQGEASTGVEGLYRGATGLDAKRIAELKALYGFDKPAPERFFLMVQNYVFFELGESYFYHQSVIDLILAKLPVSLSIGLWTFFLTYLIAIPLGISKALHDGSAFDITTSTLILIGYATPSFVLGVFLLVLFGGGSFFNLFPLRGLISDHWDSLPLMAKITDYLWHLVLPITALLVTNLALMTFLTKNSFLAEIKQQYVITALANGLTPNAILYRHVFRNAIIPIATSFPTAFVTAFFSGSLLIETIFSLDGLGLLAYQSIIQRDYPVVLGSLYIFTLLSLFAKLLTDISYVLIDPRIQYGSINQ</sequence>
<evidence type="ECO:0000256" key="7">
    <source>
        <dbReference type="RuleBase" id="RU363032"/>
    </source>
</evidence>
<gene>
    <name evidence="9" type="ORF">BLE401_07365</name>
</gene>
<proteinExistence type="inferred from homology"/>
<dbReference type="InterPro" id="IPR035906">
    <property type="entry name" value="MetI-like_sf"/>
</dbReference>
<dbReference type="AlphaFoldDB" id="A0A2N9YDI3"/>
<keyword evidence="4 7" id="KW-0812">Transmembrane</keyword>
<keyword evidence="6 7" id="KW-0472">Membrane</keyword>
<feature type="transmembrane region" description="Helical" evidence="7">
    <location>
        <begin position="209"/>
        <end position="231"/>
    </location>
</feature>
<feature type="transmembrane region" description="Helical" evidence="7">
    <location>
        <begin position="157"/>
        <end position="189"/>
    </location>
</feature>
<dbReference type="GO" id="GO:0042884">
    <property type="term" value="P:microcin transport"/>
    <property type="evidence" value="ECO:0007669"/>
    <property type="project" value="TreeGrafter"/>
</dbReference>
<dbReference type="PROSITE" id="PS50928">
    <property type="entry name" value="ABC_TM1"/>
    <property type="match status" value="1"/>
</dbReference>
<protein>
    <submittedName>
        <fullName evidence="9">ABC transporter permease subunit</fullName>
    </submittedName>
</protein>
<evidence type="ECO:0000259" key="8">
    <source>
        <dbReference type="PROSITE" id="PS50928"/>
    </source>
</evidence>
<keyword evidence="5 7" id="KW-1133">Transmembrane helix</keyword>
<keyword evidence="2 7" id="KW-0813">Transport</keyword>
<dbReference type="PANTHER" id="PTHR30465">
    <property type="entry name" value="INNER MEMBRANE ABC TRANSPORTER"/>
    <property type="match status" value="1"/>
</dbReference>
<dbReference type="OrthoDB" id="9805855at2"/>
<evidence type="ECO:0000313" key="10">
    <source>
        <dbReference type="Proteomes" id="UP000234271"/>
    </source>
</evidence>
<evidence type="ECO:0000256" key="5">
    <source>
        <dbReference type="ARBA" id="ARBA00022989"/>
    </source>
</evidence>
<keyword evidence="10" id="KW-1185">Reference proteome</keyword>
<dbReference type="PANTHER" id="PTHR30465:SF66">
    <property type="entry name" value="INNER MEMBRANE ABC TRANSPORTER PERMEASE PROTEIN YEJB"/>
    <property type="match status" value="1"/>
</dbReference>